<evidence type="ECO:0000256" key="4">
    <source>
        <dbReference type="ARBA" id="ARBA00022840"/>
    </source>
</evidence>
<evidence type="ECO:0000259" key="5">
    <source>
        <dbReference type="Pfam" id="PF00005"/>
    </source>
</evidence>
<dbReference type="EMBL" id="CP084166">
    <property type="protein sequence ID" value="UJG41392.1"/>
    <property type="molecule type" value="Genomic_DNA"/>
</dbReference>
<evidence type="ECO:0000256" key="2">
    <source>
        <dbReference type="ARBA" id="ARBA00022448"/>
    </source>
</evidence>
<dbReference type="AlphaFoldDB" id="A0A9Y1BM29"/>
<dbReference type="GO" id="GO:0016887">
    <property type="term" value="F:ATP hydrolysis activity"/>
    <property type="evidence" value="ECO:0007669"/>
    <property type="project" value="InterPro"/>
</dbReference>
<organism evidence="6">
    <name type="scientific">Candidatus Heimdallarchaeum aukensis</name>
    <dbReference type="NCBI Taxonomy" id="2876573"/>
    <lineage>
        <taxon>Archaea</taxon>
        <taxon>Promethearchaeati</taxon>
        <taxon>Candidatus Heimdallarchaeota</taxon>
        <taxon>Candidatus Heimdallarchaeia (ex Rinke et al. 2021) (nom. nud.)</taxon>
        <taxon>Candidatus Heimdallarchaeales</taxon>
        <taxon>Candidatus Heimdallarchaeaceae</taxon>
        <taxon>Candidatus Heimdallarchaeum</taxon>
    </lineage>
</organism>
<keyword evidence="2" id="KW-0813">Transport</keyword>
<sequence length="106" mass="11985">MENIIEAKDITKTYNGKTILNKLSFQVKKGELFTLIGHNGAGKTTLFKILTGQIKQDSGTARIFDTNVESQLKSKYKLRISYDLLFYVKFFALCLAREKTKGSLIS</sequence>
<reference evidence="6" key="1">
    <citation type="journal article" date="2022" name="Nat. Microbiol.">
        <title>Unique mobile elements and scalable gene flow at the prokaryote-eukaryote boundary revealed by circularized Asgard archaea genomes.</title>
        <authorList>
            <person name="Wu F."/>
            <person name="Speth D.R."/>
            <person name="Philosof A."/>
            <person name="Cremiere A."/>
            <person name="Narayanan A."/>
            <person name="Barco R.A."/>
            <person name="Connon S.A."/>
            <person name="Amend J.P."/>
            <person name="Antoshechkin I.A."/>
            <person name="Orphan V.J."/>
        </authorList>
    </citation>
    <scope>NUCLEOTIDE SEQUENCE</scope>
    <source>
        <strain evidence="6">PM71</strain>
    </source>
</reference>
<feature type="domain" description="ABC transporter" evidence="5">
    <location>
        <begin position="20"/>
        <end position="82"/>
    </location>
</feature>
<dbReference type="PANTHER" id="PTHR42711">
    <property type="entry name" value="ABC TRANSPORTER ATP-BINDING PROTEIN"/>
    <property type="match status" value="1"/>
</dbReference>
<dbReference type="InterPro" id="IPR003439">
    <property type="entry name" value="ABC_transporter-like_ATP-bd"/>
</dbReference>
<proteinExistence type="inferred from homology"/>
<comment type="similarity">
    <text evidence="1">Belongs to the ABC transporter superfamily.</text>
</comment>
<dbReference type="SUPFAM" id="SSF52540">
    <property type="entry name" value="P-loop containing nucleoside triphosphate hydrolases"/>
    <property type="match status" value="1"/>
</dbReference>
<dbReference type="Pfam" id="PF00005">
    <property type="entry name" value="ABC_tran"/>
    <property type="match status" value="1"/>
</dbReference>
<evidence type="ECO:0000256" key="1">
    <source>
        <dbReference type="ARBA" id="ARBA00005417"/>
    </source>
</evidence>
<dbReference type="InterPro" id="IPR050763">
    <property type="entry name" value="ABC_transporter_ATP-binding"/>
</dbReference>
<dbReference type="InterPro" id="IPR027417">
    <property type="entry name" value="P-loop_NTPase"/>
</dbReference>
<evidence type="ECO:0000313" key="6">
    <source>
        <dbReference type="EMBL" id="UJG41392.1"/>
    </source>
</evidence>
<evidence type="ECO:0000256" key="3">
    <source>
        <dbReference type="ARBA" id="ARBA00022741"/>
    </source>
</evidence>
<gene>
    <name evidence="6" type="ORF">K9W45_02755</name>
</gene>
<name>A0A9Y1BM29_9ARCH</name>
<dbReference type="GO" id="GO:0005524">
    <property type="term" value="F:ATP binding"/>
    <property type="evidence" value="ECO:0007669"/>
    <property type="project" value="UniProtKB-KW"/>
</dbReference>
<dbReference type="Gene3D" id="3.40.50.300">
    <property type="entry name" value="P-loop containing nucleotide triphosphate hydrolases"/>
    <property type="match status" value="1"/>
</dbReference>
<accession>A0A9Y1BM29</accession>
<dbReference type="Proteomes" id="UP001201020">
    <property type="component" value="Chromosome"/>
</dbReference>
<dbReference type="PANTHER" id="PTHR42711:SF5">
    <property type="entry name" value="ABC TRANSPORTER ATP-BINDING PROTEIN NATA"/>
    <property type="match status" value="1"/>
</dbReference>
<keyword evidence="4 6" id="KW-0067">ATP-binding</keyword>
<keyword evidence="3" id="KW-0547">Nucleotide-binding</keyword>
<protein>
    <submittedName>
        <fullName evidence="6">ATP-binding cassette domain-containing protein</fullName>
    </submittedName>
</protein>